<name>D8TT27_VOLCA</name>
<dbReference type="PANTHER" id="PTHR45952:SF4">
    <property type="entry name" value="ALUMINUM INDUCED PROTEIN WITH YGL AND LRDR MOTIFS"/>
    <property type="match status" value="1"/>
</dbReference>
<dbReference type="STRING" id="3068.D8TT27"/>
<evidence type="ECO:0000259" key="2">
    <source>
        <dbReference type="SMART" id="SM01172"/>
    </source>
</evidence>
<dbReference type="OrthoDB" id="2019121at2759"/>
<feature type="domain" description="DUF3700" evidence="2">
    <location>
        <begin position="93"/>
        <end position="364"/>
    </location>
</feature>
<dbReference type="SMART" id="SM01172">
    <property type="entry name" value="DUF3700"/>
    <property type="match status" value="1"/>
</dbReference>
<dbReference type="RefSeq" id="XP_002949564.1">
    <property type="nucleotide sequence ID" value="XM_002949518.1"/>
</dbReference>
<dbReference type="EMBL" id="GL378335">
    <property type="protein sequence ID" value="EFJ49583.1"/>
    <property type="molecule type" value="Genomic_DNA"/>
</dbReference>
<reference evidence="3 4" key="1">
    <citation type="journal article" date="2010" name="Science">
        <title>Genomic analysis of organismal complexity in the multicellular green alga Volvox carteri.</title>
        <authorList>
            <person name="Prochnik S.E."/>
            <person name="Umen J."/>
            <person name="Nedelcu A.M."/>
            <person name="Hallmann A."/>
            <person name="Miller S.M."/>
            <person name="Nishii I."/>
            <person name="Ferris P."/>
            <person name="Kuo A."/>
            <person name="Mitros T."/>
            <person name="Fritz-Laylin L.K."/>
            <person name="Hellsten U."/>
            <person name="Chapman J."/>
            <person name="Simakov O."/>
            <person name="Rensing S.A."/>
            <person name="Terry A."/>
            <person name="Pangilinan J."/>
            <person name="Kapitonov V."/>
            <person name="Jurka J."/>
            <person name="Salamov A."/>
            <person name="Shapiro H."/>
            <person name="Schmutz J."/>
            <person name="Grimwood J."/>
            <person name="Lindquist E."/>
            <person name="Lucas S."/>
            <person name="Grigoriev I.V."/>
            <person name="Schmitt R."/>
            <person name="Kirk D."/>
            <person name="Rokhsar D.S."/>
        </authorList>
    </citation>
    <scope>NUCLEOTIDE SEQUENCE [LARGE SCALE GENOMIC DNA]</scope>
    <source>
        <strain evidence="4">f. Nagariensis / Eve</strain>
    </source>
</reference>
<organism evidence="4">
    <name type="scientific">Volvox carteri f. nagariensis</name>
    <dbReference type="NCBI Taxonomy" id="3068"/>
    <lineage>
        <taxon>Eukaryota</taxon>
        <taxon>Viridiplantae</taxon>
        <taxon>Chlorophyta</taxon>
        <taxon>core chlorophytes</taxon>
        <taxon>Chlorophyceae</taxon>
        <taxon>CS clade</taxon>
        <taxon>Chlamydomonadales</taxon>
        <taxon>Volvocaceae</taxon>
        <taxon>Volvox</taxon>
    </lineage>
</organism>
<dbReference type="GeneID" id="9618735"/>
<proteinExistence type="predicted"/>
<evidence type="ECO:0000313" key="4">
    <source>
        <dbReference type="Proteomes" id="UP000001058"/>
    </source>
</evidence>
<dbReference type="PANTHER" id="PTHR45952">
    <property type="entry name" value="ALUMINUM INDUCED PROTEIN WITH YGL AND LRDR MOTIFS"/>
    <property type="match status" value="1"/>
</dbReference>
<dbReference type="Pfam" id="PF12481">
    <property type="entry name" value="DUF3700"/>
    <property type="match status" value="1"/>
</dbReference>
<dbReference type="eggNOG" id="ENOG502QT9K">
    <property type="taxonomic scope" value="Eukaryota"/>
</dbReference>
<dbReference type="Gene3D" id="3.60.20.10">
    <property type="entry name" value="Glutamine Phosphoribosylpyrophosphate, subunit 1, domain 1"/>
    <property type="match status" value="1"/>
</dbReference>
<dbReference type="KEGG" id="vcn:VOLCADRAFT_89943"/>
<protein>
    <recommendedName>
        <fullName evidence="2">DUF3700 domain-containing protein</fullName>
    </recommendedName>
</protein>
<dbReference type="FunCoup" id="D8TT27">
    <property type="interactions" value="271"/>
</dbReference>
<dbReference type="InterPro" id="IPR029055">
    <property type="entry name" value="Ntn_hydrolases_N"/>
</dbReference>
<gene>
    <name evidence="3" type="ORF">VOLCADRAFT_89943</name>
</gene>
<dbReference type="InterPro" id="IPR044828">
    <property type="entry name" value="TSJT1-like"/>
</dbReference>
<dbReference type="AlphaFoldDB" id="D8TT27"/>
<accession>D8TT27</accession>
<dbReference type="Proteomes" id="UP000001058">
    <property type="component" value="Unassembled WGS sequence"/>
</dbReference>
<evidence type="ECO:0000256" key="1">
    <source>
        <dbReference type="SAM" id="MobiDB-lite"/>
    </source>
</evidence>
<evidence type="ECO:0000313" key="3">
    <source>
        <dbReference type="EMBL" id="EFJ49583.1"/>
    </source>
</evidence>
<keyword evidence="4" id="KW-1185">Reference proteome</keyword>
<dbReference type="InterPro" id="IPR024286">
    <property type="entry name" value="DUF3700"/>
</dbReference>
<sequence>MSDEARNQAETAIDEQSMPLPWQAGSVTVYGRCPSHSTESVRHVDVLVVGREAATNNPYRRYGLRESPLNVTKPQFTVPRESAPCGSASNCGGEETAHPPTLIESEEALKKTHQPVLADEERQAEEELCAKLIETVFNAAKPSTRHKMLLGKGSGILWEASPYCSYAMRDGVHVMFSGEVSEWPGGVNAVSAAHDAFVRNTPPLEENDAHWLLDFYSTFGKPTSDSTAATALECMAQIKGSFAFVIYDSVHHRVLAARDPEGTQPLYWGCTDAGQLLFGSVAEDLEGCNPTAAPFPAGTLFASERHTVAYSPGDYGWVIVDDDYPGLLMSFVKMSLEGQAGFRNVKAIPRVTSKGVVCGAVYKVSSVPNIDGGIC</sequence>
<dbReference type="SUPFAM" id="SSF56235">
    <property type="entry name" value="N-terminal nucleophile aminohydrolases (Ntn hydrolases)"/>
    <property type="match status" value="1"/>
</dbReference>
<feature type="region of interest" description="Disordered" evidence="1">
    <location>
        <begin position="76"/>
        <end position="97"/>
    </location>
</feature>
<dbReference type="InParanoid" id="D8TT27"/>